<gene>
    <name evidence="3" type="ORF">FD22_GL000841</name>
</gene>
<dbReference type="Pfam" id="PF02540">
    <property type="entry name" value="NAD_synthase"/>
    <property type="match status" value="1"/>
</dbReference>
<dbReference type="PATRIC" id="fig|913848.6.peg.871"/>
<dbReference type="EMBL" id="AZCN01000021">
    <property type="protein sequence ID" value="KRK17863.1"/>
    <property type="molecule type" value="Genomic_DNA"/>
</dbReference>
<name>A0A0R1FG93_9LACO</name>
<dbReference type="Proteomes" id="UP000051181">
    <property type="component" value="Unassembled WGS sequence"/>
</dbReference>
<feature type="domain" description="NAD/GMP synthase" evidence="2">
    <location>
        <begin position="40"/>
        <end position="104"/>
    </location>
</feature>
<dbReference type="NCBIfam" id="TIGR00268">
    <property type="entry name" value="ATP-dependent sacrificial sulfur transferase LarE"/>
    <property type="match status" value="1"/>
</dbReference>
<dbReference type="Gene3D" id="3.40.50.620">
    <property type="entry name" value="HUPs"/>
    <property type="match status" value="1"/>
</dbReference>
<dbReference type="PANTHER" id="PTHR43169:SF2">
    <property type="entry name" value="NAD_GMP SYNTHASE DOMAIN-CONTAINING PROTEIN"/>
    <property type="match status" value="1"/>
</dbReference>
<evidence type="ECO:0000259" key="2">
    <source>
        <dbReference type="Pfam" id="PF02540"/>
    </source>
</evidence>
<proteinExistence type="predicted"/>
<dbReference type="InterPro" id="IPR014729">
    <property type="entry name" value="Rossmann-like_a/b/a_fold"/>
</dbReference>
<comment type="caution">
    <text evidence="3">The sequence shown here is derived from an EMBL/GenBank/DDBJ whole genome shotgun (WGS) entry which is preliminary data.</text>
</comment>
<dbReference type="eggNOG" id="COG1606">
    <property type="taxonomic scope" value="Bacteria"/>
</dbReference>
<dbReference type="InterPro" id="IPR052188">
    <property type="entry name" value="Ni-pincer_cofactor_biosynth"/>
</dbReference>
<dbReference type="SUPFAM" id="SSF52402">
    <property type="entry name" value="Adenine nucleotide alpha hydrolases-like"/>
    <property type="match status" value="1"/>
</dbReference>
<dbReference type="AlphaFoldDB" id="A0A0R1FG93"/>
<dbReference type="PIRSF" id="PIRSF006661">
    <property type="entry name" value="PP-lp_UCP006661"/>
    <property type="match status" value="1"/>
</dbReference>
<reference evidence="3 4" key="1">
    <citation type="journal article" date="2015" name="Genome Announc.">
        <title>Expanding the biotechnology potential of lactobacilli through comparative genomics of 213 strains and associated genera.</title>
        <authorList>
            <person name="Sun Z."/>
            <person name="Harris H.M."/>
            <person name="McCann A."/>
            <person name="Guo C."/>
            <person name="Argimon S."/>
            <person name="Zhang W."/>
            <person name="Yang X."/>
            <person name="Jeffery I.B."/>
            <person name="Cooney J.C."/>
            <person name="Kagawa T.F."/>
            <person name="Liu W."/>
            <person name="Song Y."/>
            <person name="Salvetti E."/>
            <person name="Wrobel A."/>
            <person name="Rasinkangas P."/>
            <person name="Parkhill J."/>
            <person name="Rea M.C."/>
            <person name="O'Sullivan O."/>
            <person name="Ritari J."/>
            <person name="Douillard F.P."/>
            <person name="Paul Ross R."/>
            <person name="Yang R."/>
            <person name="Briner A.E."/>
            <person name="Felis G.E."/>
            <person name="de Vos W.M."/>
            <person name="Barrangou R."/>
            <person name="Klaenhammer T.R."/>
            <person name="Caufield P.W."/>
            <person name="Cui Y."/>
            <person name="Zhang H."/>
            <person name="O'Toole P.W."/>
        </authorList>
    </citation>
    <scope>NUCLEOTIDE SEQUENCE [LARGE SCALE GENOMIC DNA]</scope>
    <source>
        <strain evidence="3 4">DSM 20001</strain>
    </source>
</reference>
<evidence type="ECO:0000256" key="1">
    <source>
        <dbReference type="PIRSR" id="PIRSR006661-1"/>
    </source>
</evidence>
<dbReference type="PANTHER" id="PTHR43169">
    <property type="entry name" value="EXSB FAMILY PROTEIN"/>
    <property type="match status" value="1"/>
</dbReference>
<protein>
    <recommendedName>
        <fullName evidence="2">NAD/GMP synthase domain-containing protein</fullName>
    </recommendedName>
</protein>
<feature type="active site" description="Nucleophile and sulfur donor" evidence="1">
    <location>
        <position position="194"/>
    </location>
</feature>
<evidence type="ECO:0000313" key="4">
    <source>
        <dbReference type="Proteomes" id="UP000051181"/>
    </source>
</evidence>
<dbReference type="GO" id="GO:0006163">
    <property type="term" value="P:purine nucleotide metabolic process"/>
    <property type="evidence" value="ECO:0007669"/>
    <property type="project" value="UniProtKB-ARBA"/>
</dbReference>
<organism evidence="3 4">
    <name type="scientific">Loigolactobacillus coryniformis subsp. coryniformis KCTC 3167 = DSM 20001</name>
    <dbReference type="NCBI Taxonomy" id="913848"/>
    <lineage>
        <taxon>Bacteria</taxon>
        <taxon>Bacillati</taxon>
        <taxon>Bacillota</taxon>
        <taxon>Bacilli</taxon>
        <taxon>Lactobacillales</taxon>
        <taxon>Lactobacillaceae</taxon>
        <taxon>Loigolactobacillus</taxon>
    </lineage>
</organism>
<dbReference type="InterPro" id="IPR022310">
    <property type="entry name" value="NAD/GMP_synthase"/>
</dbReference>
<dbReference type="GO" id="GO:0016783">
    <property type="term" value="F:sulfurtransferase activity"/>
    <property type="evidence" value="ECO:0007669"/>
    <property type="project" value="InterPro"/>
</dbReference>
<evidence type="ECO:0000313" key="3">
    <source>
        <dbReference type="EMBL" id="KRK17863.1"/>
    </source>
</evidence>
<accession>A0A0R1FG93</accession>
<dbReference type="CDD" id="cd01990">
    <property type="entry name" value="LarE-like"/>
    <property type="match status" value="1"/>
</dbReference>
<dbReference type="InterPro" id="IPR005232">
    <property type="entry name" value="LarE"/>
</dbReference>
<sequence>MVHARLFQHLNQIISGKEAFNMQTLADKKQVVVDNLKQLGNVVVAFSGGIDSTLVLKMALDVLGRDHVMAVIANSELFTNEEFDKAVSLAKELGANVQTTTLDYLANEHIKQNLPDSWYYAKKMFYDRLNEIAAGAAVLDGMIMDDNNDYRPGLKARTEAGAHSPLQDADLYKKDVRELAQQLGLTNWNKVASCSVSSRFPYGTTLTSAKLQQVMQAEKYIRDLGFPTVRVRYHEEIARIELPEARFNDFLVFNQRVNDALLKLGFKYVTIDLGGFRSGRMNEVLSRKELAQFA</sequence>